<dbReference type="Proteomes" id="UP001597400">
    <property type="component" value="Unassembled WGS sequence"/>
</dbReference>
<evidence type="ECO:0000313" key="4">
    <source>
        <dbReference type="Proteomes" id="UP001597400"/>
    </source>
</evidence>
<evidence type="ECO:0000313" key="3">
    <source>
        <dbReference type="EMBL" id="MFD1951454.1"/>
    </source>
</evidence>
<dbReference type="InterPro" id="IPR002625">
    <property type="entry name" value="Smr_dom"/>
</dbReference>
<dbReference type="Pfam" id="PF01713">
    <property type="entry name" value="Smr"/>
    <property type="match status" value="1"/>
</dbReference>
<protein>
    <submittedName>
        <fullName evidence="3">Smr/MutS family protein</fullName>
    </submittedName>
</protein>
<evidence type="ECO:0000256" key="1">
    <source>
        <dbReference type="SAM" id="MobiDB-lite"/>
    </source>
</evidence>
<evidence type="ECO:0000259" key="2">
    <source>
        <dbReference type="PROSITE" id="PS50828"/>
    </source>
</evidence>
<keyword evidence="4" id="KW-1185">Reference proteome</keyword>
<dbReference type="InterPro" id="IPR036063">
    <property type="entry name" value="Smr_dom_sf"/>
</dbReference>
<dbReference type="PANTHER" id="PTHR35562">
    <property type="entry name" value="DNA ENDONUCLEASE SMRA-RELATED"/>
    <property type="match status" value="1"/>
</dbReference>
<feature type="region of interest" description="Disordered" evidence="1">
    <location>
        <begin position="65"/>
        <end position="84"/>
    </location>
</feature>
<dbReference type="Gene3D" id="3.30.1370.110">
    <property type="match status" value="1"/>
</dbReference>
<comment type="caution">
    <text evidence="3">The sequence shown here is derived from an EMBL/GenBank/DDBJ whole genome shotgun (WGS) entry which is preliminary data.</text>
</comment>
<sequence>MRRRLGPDEQALWRRVTADVRPLDSSVPLLPEADVLEAVAAPPPVSSGKVTKRLAPQVRVAAPVRPPVARPAGPGETLDGGWDRRLRRGMASPDVTIDLHGYTLVQAHGVLEMGLQRALADGARLMLLVTGKPPKVRGSALDRPGRGAIRAVIGDWLMGSSHASRIASVRNAHPRHGGAGALYVILRRVRE</sequence>
<accession>A0ABW4U1I5</accession>
<dbReference type="PANTHER" id="PTHR35562:SF2">
    <property type="entry name" value="DNA ENDONUCLEASE SMRA-RELATED"/>
    <property type="match status" value="1"/>
</dbReference>
<name>A0ABW4U1I5_9SPHN</name>
<organism evidence="3 4">
    <name type="scientific">Sphingomonas arantia</name>
    <dbReference type="NCBI Taxonomy" id="1460676"/>
    <lineage>
        <taxon>Bacteria</taxon>
        <taxon>Pseudomonadati</taxon>
        <taxon>Pseudomonadota</taxon>
        <taxon>Alphaproteobacteria</taxon>
        <taxon>Sphingomonadales</taxon>
        <taxon>Sphingomonadaceae</taxon>
        <taxon>Sphingomonas</taxon>
    </lineage>
</organism>
<dbReference type="EMBL" id="JBHUGS010000003">
    <property type="protein sequence ID" value="MFD1951454.1"/>
    <property type="molecule type" value="Genomic_DNA"/>
</dbReference>
<proteinExistence type="predicted"/>
<feature type="domain" description="Smr" evidence="2">
    <location>
        <begin position="97"/>
        <end position="187"/>
    </location>
</feature>
<gene>
    <name evidence="3" type="ORF">ACFSGX_11835</name>
</gene>
<dbReference type="SUPFAM" id="SSF160443">
    <property type="entry name" value="SMR domain-like"/>
    <property type="match status" value="1"/>
</dbReference>
<reference evidence="4" key="1">
    <citation type="journal article" date="2019" name="Int. J. Syst. Evol. Microbiol.">
        <title>The Global Catalogue of Microorganisms (GCM) 10K type strain sequencing project: providing services to taxonomists for standard genome sequencing and annotation.</title>
        <authorList>
            <consortium name="The Broad Institute Genomics Platform"/>
            <consortium name="The Broad Institute Genome Sequencing Center for Infectious Disease"/>
            <person name="Wu L."/>
            <person name="Ma J."/>
        </authorList>
    </citation>
    <scope>NUCLEOTIDE SEQUENCE [LARGE SCALE GENOMIC DNA]</scope>
    <source>
        <strain evidence="4">CGMCC 1.12702</strain>
    </source>
</reference>
<dbReference type="RefSeq" id="WP_380930157.1">
    <property type="nucleotide sequence ID" value="NZ_JBHUGS010000003.1"/>
</dbReference>
<dbReference type="PROSITE" id="PS50828">
    <property type="entry name" value="SMR"/>
    <property type="match status" value="1"/>
</dbReference>